<keyword evidence="7" id="KW-1185">Reference proteome</keyword>
<dbReference type="SUPFAM" id="SSF46894">
    <property type="entry name" value="C-terminal effector domain of the bipartite response regulators"/>
    <property type="match status" value="1"/>
</dbReference>
<dbReference type="InterPro" id="IPR001789">
    <property type="entry name" value="Sig_transdc_resp-reg_receiver"/>
</dbReference>
<organism evidence="6 7">
    <name type="scientific">Flaviaesturariibacter amylovorans</name>
    <dbReference type="NCBI Taxonomy" id="1084520"/>
    <lineage>
        <taxon>Bacteria</taxon>
        <taxon>Pseudomonadati</taxon>
        <taxon>Bacteroidota</taxon>
        <taxon>Chitinophagia</taxon>
        <taxon>Chitinophagales</taxon>
        <taxon>Chitinophagaceae</taxon>
        <taxon>Flaviaestuariibacter</taxon>
    </lineage>
</organism>
<sequence length="210" mass="22825">MNPIAVCIVEDLEEIREGLVRILEQDPGFLVLGAFGSAEAALEGIPEAQPDVVVMDINLPGLSGIDCVSRLRPLCPATQFTMFTIYENSEQVFEALAAGATGYLLKNTPPDRIRTALTELHAGGAPMSAHIARKVVASFCAPTAAPDSTSLLSAREREVLDWLAKGFLYKEIAARMGLSTGTVRQHIHHIYRKLHVQNRTEALNKMFGKG</sequence>
<evidence type="ECO:0000256" key="1">
    <source>
        <dbReference type="ARBA" id="ARBA00022553"/>
    </source>
</evidence>
<feature type="domain" description="HTH luxR-type" evidence="4">
    <location>
        <begin position="145"/>
        <end position="210"/>
    </location>
</feature>
<dbReference type="Gene3D" id="3.40.50.2300">
    <property type="match status" value="1"/>
</dbReference>
<evidence type="ECO:0000256" key="2">
    <source>
        <dbReference type="ARBA" id="ARBA00023125"/>
    </source>
</evidence>
<protein>
    <submittedName>
        <fullName evidence="6">Response regulator transcription factor</fullName>
    </submittedName>
</protein>
<name>A0ABP8GNV3_9BACT</name>
<feature type="modified residue" description="4-aspartylphosphate" evidence="3">
    <location>
        <position position="56"/>
    </location>
</feature>
<dbReference type="RefSeq" id="WP_345255112.1">
    <property type="nucleotide sequence ID" value="NZ_BAABGY010000007.1"/>
</dbReference>
<evidence type="ECO:0000313" key="6">
    <source>
        <dbReference type="EMBL" id="GAA4327818.1"/>
    </source>
</evidence>
<dbReference type="InterPro" id="IPR039420">
    <property type="entry name" value="WalR-like"/>
</dbReference>
<dbReference type="CDD" id="cd06170">
    <property type="entry name" value="LuxR_C_like"/>
    <property type="match status" value="1"/>
</dbReference>
<gene>
    <name evidence="6" type="ORF">GCM10023184_17260</name>
</gene>
<dbReference type="SMART" id="SM00421">
    <property type="entry name" value="HTH_LUXR"/>
    <property type="match status" value="1"/>
</dbReference>
<evidence type="ECO:0000259" key="4">
    <source>
        <dbReference type="PROSITE" id="PS50043"/>
    </source>
</evidence>
<proteinExistence type="predicted"/>
<dbReference type="PROSITE" id="PS50043">
    <property type="entry name" value="HTH_LUXR_2"/>
    <property type="match status" value="1"/>
</dbReference>
<reference evidence="7" key="1">
    <citation type="journal article" date="2019" name="Int. J. Syst. Evol. Microbiol.">
        <title>The Global Catalogue of Microorganisms (GCM) 10K type strain sequencing project: providing services to taxonomists for standard genome sequencing and annotation.</title>
        <authorList>
            <consortium name="The Broad Institute Genomics Platform"/>
            <consortium name="The Broad Institute Genome Sequencing Center for Infectious Disease"/>
            <person name="Wu L."/>
            <person name="Ma J."/>
        </authorList>
    </citation>
    <scope>NUCLEOTIDE SEQUENCE [LARGE SCALE GENOMIC DNA]</scope>
    <source>
        <strain evidence="7">JCM 17919</strain>
    </source>
</reference>
<accession>A0ABP8GNV3</accession>
<keyword evidence="1 3" id="KW-0597">Phosphoprotein</keyword>
<dbReference type="PRINTS" id="PR00038">
    <property type="entry name" value="HTHLUXR"/>
</dbReference>
<comment type="caution">
    <text evidence="6">The sequence shown here is derived from an EMBL/GenBank/DDBJ whole genome shotgun (WGS) entry which is preliminary data.</text>
</comment>
<dbReference type="Pfam" id="PF00072">
    <property type="entry name" value="Response_reg"/>
    <property type="match status" value="1"/>
</dbReference>
<dbReference type="SMART" id="SM00448">
    <property type="entry name" value="REC"/>
    <property type="match status" value="1"/>
</dbReference>
<dbReference type="Pfam" id="PF00196">
    <property type="entry name" value="GerE"/>
    <property type="match status" value="1"/>
</dbReference>
<dbReference type="EMBL" id="BAABGY010000007">
    <property type="protein sequence ID" value="GAA4327818.1"/>
    <property type="molecule type" value="Genomic_DNA"/>
</dbReference>
<feature type="domain" description="Response regulatory" evidence="5">
    <location>
        <begin position="5"/>
        <end position="121"/>
    </location>
</feature>
<keyword evidence="2" id="KW-0238">DNA-binding</keyword>
<dbReference type="InterPro" id="IPR000792">
    <property type="entry name" value="Tscrpt_reg_LuxR_C"/>
</dbReference>
<dbReference type="PROSITE" id="PS50110">
    <property type="entry name" value="RESPONSE_REGULATORY"/>
    <property type="match status" value="1"/>
</dbReference>
<dbReference type="InterPro" id="IPR016032">
    <property type="entry name" value="Sig_transdc_resp-reg_C-effctor"/>
</dbReference>
<dbReference type="InterPro" id="IPR058245">
    <property type="entry name" value="NreC/VraR/RcsB-like_REC"/>
</dbReference>
<evidence type="ECO:0000259" key="5">
    <source>
        <dbReference type="PROSITE" id="PS50110"/>
    </source>
</evidence>
<evidence type="ECO:0000313" key="7">
    <source>
        <dbReference type="Proteomes" id="UP001501725"/>
    </source>
</evidence>
<dbReference type="PROSITE" id="PS00622">
    <property type="entry name" value="HTH_LUXR_1"/>
    <property type="match status" value="1"/>
</dbReference>
<dbReference type="CDD" id="cd17535">
    <property type="entry name" value="REC_NarL-like"/>
    <property type="match status" value="1"/>
</dbReference>
<dbReference type="InterPro" id="IPR011006">
    <property type="entry name" value="CheY-like_superfamily"/>
</dbReference>
<dbReference type="PANTHER" id="PTHR43214">
    <property type="entry name" value="TWO-COMPONENT RESPONSE REGULATOR"/>
    <property type="match status" value="1"/>
</dbReference>
<evidence type="ECO:0000256" key="3">
    <source>
        <dbReference type="PROSITE-ProRule" id="PRU00169"/>
    </source>
</evidence>
<dbReference type="SUPFAM" id="SSF52172">
    <property type="entry name" value="CheY-like"/>
    <property type="match status" value="1"/>
</dbReference>
<dbReference type="Proteomes" id="UP001501725">
    <property type="component" value="Unassembled WGS sequence"/>
</dbReference>